<dbReference type="Proteomes" id="UP001324993">
    <property type="component" value="Chromosome"/>
</dbReference>
<protein>
    <submittedName>
        <fullName evidence="1">Uncharacterized protein</fullName>
    </submittedName>
</protein>
<proteinExistence type="predicted"/>
<accession>A0ABZ0RRC0</accession>
<reference evidence="1 2" key="1">
    <citation type="submission" date="2023-11" db="EMBL/GenBank/DDBJ databases">
        <title>Coraliomargarita sp. nov., isolated from marine algae.</title>
        <authorList>
            <person name="Lee J.K."/>
            <person name="Baek J.H."/>
            <person name="Kim J.M."/>
            <person name="Choi D.G."/>
            <person name="Jeon C.O."/>
        </authorList>
    </citation>
    <scope>NUCLEOTIDE SEQUENCE [LARGE SCALE GENOMIC DNA]</scope>
    <source>
        <strain evidence="1 2">J2-16</strain>
    </source>
</reference>
<dbReference type="EMBL" id="CP138858">
    <property type="protein sequence ID" value="WPJ97447.1"/>
    <property type="molecule type" value="Genomic_DNA"/>
</dbReference>
<evidence type="ECO:0000313" key="2">
    <source>
        <dbReference type="Proteomes" id="UP001324993"/>
    </source>
</evidence>
<evidence type="ECO:0000313" key="1">
    <source>
        <dbReference type="EMBL" id="WPJ97447.1"/>
    </source>
</evidence>
<dbReference type="RefSeq" id="WP_319834291.1">
    <property type="nucleotide sequence ID" value="NZ_CP138858.1"/>
</dbReference>
<sequence>MFKPDNATTVNDKNTRLADLLTAGGWQDEDIAIIRRFNGTPGDPNNPNGWDATRVSAFDAEVETGDL</sequence>
<keyword evidence="2" id="KW-1185">Reference proteome</keyword>
<name>A0ABZ0RRC0_9BACT</name>
<gene>
    <name evidence="1" type="ORF">SH580_06950</name>
</gene>
<organism evidence="1 2">
    <name type="scientific">Coraliomargarita algicola</name>
    <dbReference type="NCBI Taxonomy" id="3092156"/>
    <lineage>
        <taxon>Bacteria</taxon>
        <taxon>Pseudomonadati</taxon>
        <taxon>Verrucomicrobiota</taxon>
        <taxon>Opitutia</taxon>
        <taxon>Puniceicoccales</taxon>
        <taxon>Coraliomargaritaceae</taxon>
        <taxon>Coraliomargarita</taxon>
    </lineage>
</organism>